<dbReference type="Proteomes" id="UP000828390">
    <property type="component" value="Unassembled WGS sequence"/>
</dbReference>
<gene>
    <name evidence="1" type="ORF">DPMN_120755</name>
</gene>
<dbReference type="AlphaFoldDB" id="A0A9D4GL39"/>
<comment type="caution">
    <text evidence="1">The sequence shown here is derived from an EMBL/GenBank/DDBJ whole genome shotgun (WGS) entry which is preliminary data.</text>
</comment>
<dbReference type="EMBL" id="JAIWYP010000005">
    <property type="protein sequence ID" value="KAH3819025.1"/>
    <property type="molecule type" value="Genomic_DNA"/>
</dbReference>
<organism evidence="1 2">
    <name type="scientific">Dreissena polymorpha</name>
    <name type="common">Zebra mussel</name>
    <name type="synonym">Mytilus polymorpha</name>
    <dbReference type="NCBI Taxonomy" id="45954"/>
    <lineage>
        <taxon>Eukaryota</taxon>
        <taxon>Metazoa</taxon>
        <taxon>Spiralia</taxon>
        <taxon>Lophotrochozoa</taxon>
        <taxon>Mollusca</taxon>
        <taxon>Bivalvia</taxon>
        <taxon>Autobranchia</taxon>
        <taxon>Heteroconchia</taxon>
        <taxon>Euheterodonta</taxon>
        <taxon>Imparidentia</taxon>
        <taxon>Neoheterodontei</taxon>
        <taxon>Myida</taxon>
        <taxon>Dreissenoidea</taxon>
        <taxon>Dreissenidae</taxon>
        <taxon>Dreissena</taxon>
    </lineage>
</organism>
<accession>A0A9D4GL39</accession>
<proteinExistence type="predicted"/>
<protein>
    <submittedName>
        <fullName evidence="1">Uncharacterized protein</fullName>
    </submittedName>
</protein>
<reference evidence="1" key="2">
    <citation type="submission" date="2020-11" db="EMBL/GenBank/DDBJ databases">
        <authorList>
            <person name="McCartney M.A."/>
            <person name="Auch B."/>
            <person name="Kono T."/>
            <person name="Mallez S."/>
            <person name="Becker A."/>
            <person name="Gohl D.M."/>
            <person name="Silverstein K.A.T."/>
            <person name="Koren S."/>
            <person name="Bechman K.B."/>
            <person name="Herman A."/>
            <person name="Abrahante J.E."/>
            <person name="Garbe J."/>
        </authorList>
    </citation>
    <scope>NUCLEOTIDE SEQUENCE</scope>
    <source>
        <strain evidence="1">Duluth1</strain>
        <tissue evidence="1">Whole animal</tissue>
    </source>
</reference>
<reference evidence="1" key="1">
    <citation type="journal article" date="2019" name="bioRxiv">
        <title>The Genome of the Zebra Mussel, Dreissena polymorpha: A Resource for Invasive Species Research.</title>
        <authorList>
            <person name="McCartney M.A."/>
            <person name="Auch B."/>
            <person name="Kono T."/>
            <person name="Mallez S."/>
            <person name="Zhang Y."/>
            <person name="Obille A."/>
            <person name="Becker A."/>
            <person name="Abrahante J.E."/>
            <person name="Garbe J."/>
            <person name="Badalamenti J.P."/>
            <person name="Herman A."/>
            <person name="Mangelson H."/>
            <person name="Liachko I."/>
            <person name="Sullivan S."/>
            <person name="Sone E.D."/>
            <person name="Koren S."/>
            <person name="Silverstein K.A.T."/>
            <person name="Beckman K.B."/>
            <person name="Gohl D.M."/>
        </authorList>
    </citation>
    <scope>NUCLEOTIDE SEQUENCE</scope>
    <source>
        <strain evidence="1">Duluth1</strain>
        <tissue evidence="1">Whole animal</tissue>
    </source>
</reference>
<evidence type="ECO:0000313" key="1">
    <source>
        <dbReference type="EMBL" id="KAH3819025.1"/>
    </source>
</evidence>
<name>A0A9D4GL39_DREPO</name>
<sequence length="75" mass="8200">MCSTSLEVSSILSQVCAVPAWKSPESCHRYVKYQPGSLQCIVTGMCSTSLDVSSILSQVCVVPAWKSPVYCHRFV</sequence>
<evidence type="ECO:0000313" key="2">
    <source>
        <dbReference type="Proteomes" id="UP000828390"/>
    </source>
</evidence>
<keyword evidence="2" id="KW-1185">Reference proteome</keyword>